<evidence type="ECO:0000313" key="2">
    <source>
        <dbReference type="Proteomes" id="UP000796880"/>
    </source>
</evidence>
<proteinExistence type="predicted"/>
<keyword evidence="2" id="KW-1185">Reference proteome</keyword>
<dbReference type="PANTHER" id="PTHR47294:SF4">
    <property type="entry name" value="HEAVY METAL-ASSOCIATED ISOPRENYLATED PLANT PROTEIN 26-LIKE ISOFORM X1"/>
    <property type="match status" value="1"/>
</dbReference>
<evidence type="ECO:0008006" key="3">
    <source>
        <dbReference type="Google" id="ProtNLM"/>
    </source>
</evidence>
<dbReference type="PANTHER" id="PTHR47294">
    <property type="entry name" value="OS08G0431150 PROTEIN"/>
    <property type="match status" value="1"/>
</dbReference>
<organism evidence="1 2">
    <name type="scientific">Rhamnella rubrinervis</name>
    <dbReference type="NCBI Taxonomy" id="2594499"/>
    <lineage>
        <taxon>Eukaryota</taxon>
        <taxon>Viridiplantae</taxon>
        <taxon>Streptophyta</taxon>
        <taxon>Embryophyta</taxon>
        <taxon>Tracheophyta</taxon>
        <taxon>Spermatophyta</taxon>
        <taxon>Magnoliopsida</taxon>
        <taxon>eudicotyledons</taxon>
        <taxon>Gunneridae</taxon>
        <taxon>Pentapetalae</taxon>
        <taxon>rosids</taxon>
        <taxon>fabids</taxon>
        <taxon>Rosales</taxon>
        <taxon>Rhamnaceae</taxon>
        <taxon>rhamnoid group</taxon>
        <taxon>Rhamneae</taxon>
        <taxon>Rhamnella</taxon>
    </lineage>
</organism>
<dbReference type="EMBL" id="VOIH02000012">
    <property type="protein sequence ID" value="KAF3431834.1"/>
    <property type="molecule type" value="Genomic_DNA"/>
</dbReference>
<accession>A0A8K0DPC4</accession>
<protein>
    <recommendedName>
        <fullName evidence="3">HMA domain-containing protein</fullName>
    </recommendedName>
</protein>
<dbReference type="OrthoDB" id="1649273at2759"/>
<reference evidence="1" key="1">
    <citation type="submission" date="2020-03" db="EMBL/GenBank/DDBJ databases">
        <title>A high-quality chromosome-level genome assembly of a woody plant with both climbing and erect habits, Rhamnella rubrinervis.</title>
        <authorList>
            <person name="Lu Z."/>
            <person name="Yang Y."/>
            <person name="Zhu X."/>
            <person name="Sun Y."/>
        </authorList>
    </citation>
    <scope>NUCLEOTIDE SEQUENCE</scope>
    <source>
        <strain evidence="1">BYM</strain>
        <tissue evidence="1">Leaf</tissue>
    </source>
</reference>
<comment type="caution">
    <text evidence="1">The sequence shown here is derived from an EMBL/GenBank/DDBJ whole genome shotgun (WGS) entry which is preliminary data.</text>
</comment>
<dbReference type="Proteomes" id="UP000796880">
    <property type="component" value="Unassembled WGS sequence"/>
</dbReference>
<dbReference type="AlphaFoldDB" id="A0A8K0DPC4"/>
<gene>
    <name evidence="1" type="ORF">FNV43_RR26570</name>
</gene>
<sequence>MACGDGNKRKLSGFGIRKSKSLLPPGTSLASVESLSMPVVQEIVLSADIRCCRCQKRVADIMSRMSETESIEVNVLEKKVTLTCRYPIVPKVSTRQITATNKTSLDKVAVFRRKVRKIILNMKEIETHLIEKQHYRVSVFGRFRPSDVAIKMRKKMNRRVEILEIQEFEEANE</sequence>
<name>A0A8K0DPC4_9ROSA</name>
<dbReference type="Gene3D" id="3.30.70.100">
    <property type="match status" value="1"/>
</dbReference>
<evidence type="ECO:0000313" key="1">
    <source>
        <dbReference type="EMBL" id="KAF3431834.1"/>
    </source>
</evidence>